<reference evidence="3 4" key="1">
    <citation type="submission" date="2019-02" db="EMBL/GenBank/DDBJ databases">
        <title>Genome sequencing of Clostridium botulinum clinical isolates.</title>
        <authorList>
            <person name="Brunt J."/>
            <person name="Van Vliet A.H.M."/>
            <person name="Stringer S.C."/>
            <person name="Grant K.A."/>
            <person name="Carter A.C."/>
            <person name="Peck M.W."/>
        </authorList>
    </citation>
    <scope>NUCLEOTIDE SEQUENCE [LARGE SCALE GENOMIC DNA]</scope>
    <source>
        <strain evidence="3 4">H113700579</strain>
    </source>
</reference>
<evidence type="ECO:0000256" key="1">
    <source>
        <dbReference type="ARBA" id="ARBA00023125"/>
    </source>
</evidence>
<dbReference type="SMART" id="SM00530">
    <property type="entry name" value="HTH_XRE"/>
    <property type="match status" value="1"/>
</dbReference>
<keyword evidence="1" id="KW-0238">DNA-binding</keyword>
<dbReference type="PROSITE" id="PS50943">
    <property type="entry name" value="HTH_CROC1"/>
    <property type="match status" value="1"/>
</dbReference>
<sequence>MVYFLRYPKVISLFYNVRDERSNEIVDNSTFNYYKLGNTIRELRNQKGYSQQTLAERADISINYLSHIENGLAKFSFPVLLNIINALESTPNRILLKCVKNEKQILEYEFMDKINELSITKLEFLLKYLDLLNGYSLNEIG</sequence>
<dbReference type="CDD" id="cd00093">
    <property type="entry name" value="HTH_XRE"/>
    <property type="match status" value="1"/>
</dbReference>
<dbReference type="Pfam" id="PF01381">
    <property type="entry name" value="HTH_3"/>
    <property type="match status" value="1"/>
</dbReference>
<organism evidence="3 4">
    <name type="scientific">Clostridium botulinum</name>
    <dbReference type="NCBI Taxonomy" id="1491"/>
    <lineage>
        <taxon>Bacteria</taxon>
        <taxon>Bacillati</taxon>
        <taxon>Bacillota</taxon>
        <taxon>Clostridia</taxon>
        <taxon>Eubacteriales</taxon>
        <taxon>Clostridiaceae</taxon>
        <taxon>Clostridium</taxon>
    </lineage>
</organism>
<name>A0A6M0SQ96_CLOBO</name>
<evidence type="ECO:0000313" key="4">
    <source>
        <dbReference type="Proteomes" id="UP000472355"/>
    </source>
</evidence>
<feature type="domain" description="HTH cro/C1-type" evidence="2">
    <location>
        <begin position="40"/>
        <end position="94"/>
    </location>
</feature>
<evidence type="ECO:0000313" key="3">
    <source>
        <dbReference type="EMBL" id="NFA43480.1"/>
    </source>
</evidence>
<dbReference type="GO" id="GO:0003700">
    <property type="term" value="F:DNA-binding transcription factor activity"/>
    <property type="evidence" value="ECO:0007669"/>
    <property type="project" value="TreeGrafter"/>
</dbReference>
<dbReference type="InterPro" id="IPR001387">
    <property type="entry name" value="Cro/C1-type_HTH"/>
</dbReference>
<evidence type="ECO:0000259" key="2">
    <source>
        <dbReference type="PROSITE" id="PS50943"/>
    </source>
</evidence>
<dbReference type="InterPro" id="IPR050807">
    <property type="entry name" value="TransReg_Diox_bact_type"/>
</dbReference>
<protein>
    <submittedName>
        <fullName evidence="3">XRE family transcriptional regulator</fullName>
    </submittedName>
</protein>
<dbReference type="EMBL" id="SGKU01000039">
    <property type="protein sequence ID" value="NFA43480.1"/>
    <property type="molecule type" value="Genomic_DNA"/>
</dbReference>
<dbReference type="Gene3D" id="1.10.260.40">
    <property type="entry name" value="lambda repressor-like DNA-binding domains"/>
    <property type="match status" value="1"/>
</dbReference>
<gene>
    <name evidence="3" type="ORF">EXM65_13060</name>
</gene>
<comment type="caution">
    <text evidence="3">The sequence shown here is derived from an EMBL/GenBank/DDBJ whole genome shotgun (WGS) entry which is preliminary data.</text>
</comment>
<dbReference type="AlphaFoldDB" id="A0A6M0SQ96"/>
<dbReference type="Proteomes" id="UP000472355">
    <property type="component" value="Unassembled WGS sequence"/>
</dbReference>
<accession>A0A6M0SQ96</accession>
<dbReference type="SUPFAM" id="SSF47413">
    <property type="entry name" value="lambda repressor-like DNA-binding domains"/>
    <property type="match status" value="1"/>
</dbReference>
<dbReference type="GO" id="GO:0005829">
    <property type="term" value="C:cytosol"/>
    <property type="evidence" value="ECO:0007669"/>
    <property type="project" value="TreeGrafter"/>
</dbReference>
<dbReference type="PANTHER" id="PTHR46797:SF1">
    <property type="entry name" value="METHYLPHOSPHONATE SYNTHASE"/>
    <property type="match status" value="1"/>
</dbReference>
<dbReference type="PANTHER" id="PTHR46797">
    <property type="entry name" value="HTH-TYPE TRANSCRIPTIONAL REGULATOR"/>
    <property type="match status" value="1"/>
</dbReference>
<proteinExistence type="predicted"/>
<dbReference type="GO" id="GO:0003677">
    <property type="term" value="F:DNA binding"/>
    <property type="evidence" value="ECO:0007669"/>
    <property type="project" value="UniProtKB-KW"/>
</dbReference>
<dbReference type="InterPro" id="IPR010982">
    <property type="entry name" value="Lambda_DNA-bd_dom_sf"/>
</dbReference>